<sequence length="50" mass="5996">MTSDSENLVGNSRFMWNFWRDTEVASGAKTTRDRQWQLCQREFFRAGQHI</sequence>
<name>A0A2P5BEW4_PARAD</name>
<keyword evidence="2" id="KW-1185">Reference proteome</keyword>
<comment type="caution">
    <text evidence="1">The sequence shown here is derived from an EMBL/GenBank/DDBJ whole genome shotgun (WGS) entry which is preliminary data.</text>
</comment>
<evidence type="ECO:0000313" key="2">
    <source>
        <dbReference type="Proteomes" id="UP000237105"/>
    </source>
</evidence>
<evidence type="ECO:0000313" key="1">
    <source>
        <dbReference type="EMBL" id="PON47327.1"/>
    </source>
</evidence>
<feature type="non-terminal residue" evidence="1">
    <location>
        <position position="50"/>
    </location>
</feature>
<accession>A0A2P5BEW4</accession>
<organism evidence="1 2">
    <name type="scientific">Parasponia andersonii</name>
    <name type="common">Sponia andersonii</name>
    <dbReference type="NCBI Taxonomy" id="3476"/>
    <lineage>
        <taxon>Eukaryota</taxon>
        <taxon>Viridiplantae</taxon>
        <taxon>Streptophyta</taxon>
        <taxon>Embryophyta</taxon>
        <taxon>Tracheophyta</taxon>
        <taxon>Spermatophyta</taxon>
        <taxon>Magnoliopsida</taxon>
        <taxon>eudicotyledons</taxon>
        <taxon>Gunneridae</taxon>
        <taxon>Pentapetalae</taxon>
        <taxon>rosids</taxon>
        <taxon>fabids</taxon>
        <taxon>Rosales</taxon>
        <taxon>Cannabaceae</taxon>
        <taxon>Parasponia</taxon>
    </lineage>
</organism>
<dbReference type="EMBL" id="JXTB01000296">
    <property type="protein sequence ID" value="PON47327.1"/>
    <property type="molecule type" value="Genomic_DNA"/>
</dbReference>
<protein>
    <submittedName>
        <fullName evidence="1">Uncharacterized protein</fullName>
    </submittedName>
</protein>
<proteinExistence type="predicted"/>
<dbReference type="AlphaFoldDB" id="A0A2P5BEW4"/>
<dbReference type="Proteomes" id="UP000237105">
    <property type="component" value="Unassembled WGS sequence"/>
</dbReference>
<gene>
    <name evidence="1" type="ORF">PanWU01x14_245060</name>
</gene>
<reference evidence="2" key="1">
    <citation type="submission" date="2016-06" db="EMBL/GenBank/DDBJ databases">
        <title>Parallel loss of symbiosis genes in relatives of nitrogen-fixing non-legume Parasponia.</title>
        <authorList>
            <person name="Van Velzen R."/>
            <person name="Holmer R."/>
            <person name="Bu F."/>
            <person name="Rutten L."/>
            <person name="Van Zeijl A."/>
            <person name="Liu W."/>
            <person name="Santuari L."/>
            <person name="Cao Q."/>
            <person name="Sharma T."/>
            <person name="Shen D."/>
            <person name="Roswanjaya Y."/>
            <person name="Wardhani T."/>
            <person name="Kalhor M.S."/>
            <person name="Jansen J."/>
            <person name="Van den Hoogen J."/>
            <person name="Gungor B."/>
            <person name="Hartog M."/>
            <person name="Hontelez J."/>
            <person name="Verver J."/>
            <person name="Yang W.-C."/>
            <person name="Schijlen E."/>
            <person name="Repin R."/>
            <person name="Schilthuizen M."/>
            <person name="Schranz E."/>
            <person name="Heidstra R."/>
            <person name="Miyata K."/>
            <person name="Fedorova E."/>
            <person name="Kohlen W."/>
            <person name="Bisseling T."/>
            <person name="Smit S."/>
            <person name="Geurts R."/>
        </authorList>
    </citation>
    <scope>NUCLEOTIDE SEQUENCE [LARGE SCALE GENOMIC DNA]</scope>
    <source>
        <strain evidence="2">cv. WU1-14</strain>
    </source>
</reference>